<dbReference type="RefSeq" id="WP_007019951.1">
    <property type="nucleotide sequence ID" value="NZ_CH724125.1"/>
</dbReference>
<evidence type="ECO:0000256" key="3">
    <source>
        <dbReference type="ARBA" id="ARBA00012239"/>
    </source>
</evidence>
<comment type="catalytic activity">
    <reaction evidence="6">
        <text>(sulfur carrier)-H + L-cysteine = (sulfur carrier)-SH + L-alanine</text>
        <dbReference type="Rhea" id="RHEA:43892"/>
        <dbReference type="Rhea" id="RHEA-COMP:14737"/>
        <dbReference type="Rhea" id="RHEA-COMP:14739"/>
        <dbReference type="ChEBI" id="CHEBI:29917"/>
        <dbReference type="ChEBI" id="CHEBI:35235"/>
        <dbReference type="ChEBI" id="CHEBI:57972"/>
        <dbReference type="ChEBI" id="CHEBI:64428"/>
        <dbReference type="EC" id="2.8.1.7"/>
    </reaction>
</comment>
<keyword evidence="4" id="KW-0808">Transferase</keyword>
<dbReference type="GO" id="GO:0006534">
    <property type="term" value="P:cysteine metabolic process"/>
    <property type="evidence" value="ECO:0007669"/>
    <property type="project" value="InterPro"/>
</dbReference>
<gene>
    <name evidence="9" type="ORF">MED92_10989</name>
</gene>
<sequence length="551" mass="60979">MAPQDNFIEGIRREFPLLNQLVDDKPLIYFDNAATTQKPNTVIATVEDYYRSANANVHRASHALSAIATSRFEQARQTIADYLNAPSPKQIIWTRGTTEAINLVANSFGQSFQPGDQIIVSEQEHHANIVPWQLLAERSGAVIKVIPVQENGELDQAVFKQLLNERTKLVAITHVSNALGTINPVKQMISQAHDFGAKVLIDGAQALPHFQVDVQELDADFYVFSGHKIYAPTGIGVLYGKESLLESMPPWQAGGEMIEKVSFSGTTFNRLPFKFEAGTPNIAGALGLAEAVRWLIKQPFDLISQHEKALFDSALDACSSLKGFRRIGCPEKHVSLLSFTIEQFHQQDIGLLLDKQGIAIRTGHHCAMPLMHALGLNGTSRASFAFYNTLDEVGQFATALEQLISPISIPVKAAIHQDKTGLVQELLKQKGWNARYRQIMLYGKDHSGLDDSAKSESNLVPGCESQTWLTAQIDKDGKYQFQADSEARIIRGLIAVVLSIFNNKNSAEINRVDIDMIFNQLELQQHLSPSRGNGLRAVIERIYQIANQSEG</sequence>
<dbReference type="PANTHER" id="PTHR43586">
    <property type="entry name" value="CYSTEINE DESULFURASE"/>
    <property type="match status" value="1"/>
</dbReference>
<dbReference type="NCBIfam" id="TIGR01979">
    <property type="entry name" value="sufS"/>
    <property type="match status" value="1"/>
</dbReference>
<accession>A0A7U8C4B1</accession>
<dbReference type="InterPro" id="IPR000192">
    <property type="entry name" value="Aminotrans_V_dom"/>
</dbReference>
<dbReference type="SUPFAM" id="SSF82649">
    <property type="entry name" value="SufE/NifU"/>
    <property type="match status" value="1"/>
</dbReference>
<organism evidence="9 10">
    <name type="scientific">Neptuniibacter caesariensis</name>
    <dbReference type="NCBI Taxonomy" id="207954"/>
    <lineage>
        <taxon>Bacteria</taxon>
        <taxon>Pseudomonadati</taxon>
        <taxon>Pseudomonadota</taxon>
        <taxon>Gammaproteobacteria</taxon>
        <taxon>Oceanospirillales</taxon>
        <taxon>Oceanospirillaceae</taxon>
        <taxon>Neptuniibacter</taxon>
    </lineage>
</organism>
<dbReference type="Gene3D" id="3.90.1150.10">
    <property type="entry name" value="Aspartate Aminotransferase, domain 1"/>
    <property type="match status" value="1"/>
</dbReference>
<dbReference type="OrthoDB" id="9808002at2"/>
<dbReference type="CDD" id="cd06453">
    <property type="entry name" value="SufS_like"/>
    <property type="match status" value="1"/>
</dbReference>
<dbReference type="InterPro" id="IPR010970">
    <property type="entry name" value="Cys_dSase_SufS"/>
</dbReference>
<reference evidence="9 10" key="1">
    <citation type="submission" date="2006-02" db="EMBL/GenBank/DDBJ databases">
        <authorList>
            <person name="Pinhassi J."/>
            <person name="Pedros-Alio C."/>
            <person name="Ferriera S."/>
            <person name="Johnson J."/>
            <person name="Kravitz S."/>
            <person name="Halpern A."/>
            <person name="Remington K."/>
            <person name="Beeson K."/>
            <person name="Tran B."/>
            <person name="Rogers Y.-H."/>
            <person name="Friedman R."/>
            <person name="Venter J.C."/>
        </authorList>
    </citation>
    <scope>NUCLEOTIDE SEQUENCE [LARGE SCALE GENOMIC DNA]</scope>
    <source>
        <strain evidence="9 10">MED92</strain>
    </source>
</reference>
<evidence type="ECO:0000259" key="8">
    <source>
        <dbReference type="Pfam" id="PF02657"/>
    </source>
</evidence>
<protein>
    <recommendedName>
        <fullName evidence="3">cysteine desulfurase</fullName>
        <ecNumber evidence="3">2.8.1.7</ecNumber>
    </recommendedName>
</protein>
<evidence type="ECO:0000259" key="7">
    <source>
        <dbReference type="Pfam" id="PF00266"/>
    </source>
</evidence>
<dbReference type="InterPro" id="IPR015421">
    <property type="entry name" value="PyrdxlP-dep_Trfase_major"/>
</dbReference>
<evidence type="ECO:0000256" key="5">
    <source>
        <dbReference type="ARBA" id="ARBA00022898"/>
    </source>
</evidence>
<dbReference type="GO" id="GO:0031071">
    <property type="term" value="F:cysteine desulfurase activity"/>
    <property type="evidence" value="ECO:0007669"/>
    <property type="project" value="UniProtKB-EC"/>
</dbReference>
<evidence type="ECO:0000256" key="2">
    <source>
        <dbReference type="ARBA" id="ARBA00010447"/>
    </source>
</evidence>
<comment type="cofactor">
    <cofactor evidence="1">
        <name>pyridoxal 5'-phosphate</name>
        <dbReference type="ChEBI" id="CHEBI:597326"/>
    </cofactor>
</comment>
<dbReference type="SUPFAM" id="SSF53383">
    <property type="entry name" value="PLP-dependent transferases"/>
    <property type="match status" value="1"/>
</dbReference>
<evidence type="ECO:0000256" key="4">
    <source>
        <dbReference type="ARBA" id="ARBA00022679"/>
    </source>
</evidence>
<dbReference type="EMBL" id="AAOW01000009">
    <property type="protein sequence ID" value="EAR61247.1"/>
    <property type="molecule type" value="Genomic_DNA"/>
</dbReference>
<evidence type="ECO:0000313" key="10">
    <source>
        <dbReference type="Proteomes" id="UP000002171"/>
    </source>
</evidence>
<evidence type="ECO:0000256" key="1">
    <source>
        <dbReference type="ARBA" id="ARBA00001933"/>
    </source>
</evidence>
<name>A0A7U8C4B1_NEPCE</name>
<comment type="similarity">
    <text evidence="2">Belongs to the class-V pyridoxal-phosphate-dependent aminotransferase family. Csd subfamily.</text>
</comment>
<dbReference type="InterPro" id="IPR015422">
    <property type="entry name" value="PyrdxlP-dep_Trfase_small"/>
</dbReference>
<dbReference type="InterPro" id="IPR015424">
    <property type="entry name" value="PyrdxlP-dep_Trfase"/>
</dbReference>
<comment type="caution">
    <text evidence="9">The sequence shown here is derived from an EMBL/GenBank/DDBJ whole genome shotgun (WGS) entry which is preliminary data.</text>
</comment>
<proteinExistence type="inferred from homology"/>
<dbReference type="Gene3D" id="3.40.640.10">
    <property type="entry name" value="Type I PLP-dependent aspartate aminotransferase-like (Major domain)"/>
    <property type="match status" value="1"/>
</dbReference>
<dbReference type="Pfam" id="PF02657">
    <property type="entry name" value="SufE"/>
    <property type="match status" value="1"/>
</dbReference>
<dbReference type="InterPro" id="IPR003808">
    <property type="entry name" value="Fe-S_metab-assoc_dom"/>
</dbReference>
<dbReference type="Proteomes" id="UP000002171">
    <property type="component" value="Unassembled WGS sequence"/>
</dbReference>
<keyword evidence="10" id="KW-1185">Reference proteome</keyword>
<dbReference type="Gene3D" id="3.90.1010.10">
    <property type="match status" value="1"/>
</dbReference>
<feature type="domain" description="Aminotransferase class V" evidence="7">
    <location>
        <begin position="28"/>
        <end position="396"/>
    </location>
</feature>
<dbReference type="GO" id="GO:0030170">
    <property type="term" value="F:pyridoxal phosphate binding"/>
    <property type="evidence" value="ECO:0007669"/>
    <property type="project" value="InterPro"/>
</dbReference>
<dbReference type="Pfam" id="PF00266">
    <property type="entry name" value="Aminotran_5"/>
    <property type="match status" value="1"/>
</dbReference>
<dbReference type="GO" id="GO:0016829">
    <property type="term" value="F:lyase activity"/>
    <property type="evidence" value="ECO:0007669"/>
    <property type="project" value="UniProtKB-KW"/>
</dbReference>
<evidence type="ECO:0000256" key="6">
    <source>
        <dbReference type="ARBA" id="ARBA00050776"/>
    </source>
</evidence>
<evidence type="ECO:0000313" key="9">
    <source>
        <dbReference type="EMBL" id="EAR61247.1"/>
    </source>
</evidence>
<dbReference type="PANTHER" id="PTHR43586:SF8">
    <property type="entry name" value="CYSTEINE DESULFURASE 1, CHLOROPLASTIC"/>
    <property type="match status" value="1"/>
</dbReference>
<keyword evidence="9" id="KW-0456">Lyase</keyword>
<dbReference type="AlphaFoldDB" id="A0A7U8C4B1"/>
<keyword evidence="5" id="KW-0663">Pyridoxal phosphate</keyword>
<dbReference type="EC" id="2.8.1.7" evidence="3"/>
<feature type="domain" description="Fe-S metabolism associated" evidence="8">
    <location>
        <begin position="424"/>
        <end position="544"/>
    </location>
</feature>